<name>A0A1C7LST4_GRIFR</name>
<comment type="caution">
    <text evidence="3">The sequence shown here is derived from an EMBL/GenBank/DDBJ whole genome shotgun (WGS) entry which is preliminary data.</text>
</comment>
<dbReference type="Proteomes" id="UP000092993">
    <property type="component" value="Unassembled WGS sequence"/>
</dbReference>
<keyword evidence="4" id="KW-1185">Reference proteome</keyword>
<keyword evidence="2" id="KW-0812">Transmembrane</keyword>
<feature type="transmembrane region" description="Helical" evidence="2">
    <location>
        <begin position="82"/>
        <end position="100"/>
    </location>
</feature>
<reference evidence="3 4" key="1">
    <citation type="submission" date="2016-03" db="EMBL/GenBank/DDBJ databases">
        <title>Whole genome sequencing of Grifola frondosa 9006-11.</title>
        <authorList>
            <person name="Min B."/>
            <person name="Park H."/>
            <person name="Kim J.-G."/>
            <person name="Cho H."/>
            <person name="Oh Y.-L."/>
            <person name="Kong W.-S."/>
            <person name="Choi I.-G."/>
        </authorList>
    </citation>
    <scope>NUCLEOTIDE SEQUENCE [LARGE SCALE GENOMIC DNA]</scope>
    <source>
        <strain evidence="3 4">9006-11</strain>
    </source>
</reference>
<evidence type="ECO:0000256" key="1">
    <source>
        <dbReference type="SAM" id="MobiDB-lite"/>
    </source>
</evidence>
<accession>A0A1C7LST4</accession>
<evidence type="ECO:0000313" key="3">
    <source>
        <dbReference type="EMBL" id="OBZ67196.1"/>
    </source>
</evidence>
<keyword evidence="2" id="KW-1133">Transmembrane helix</keyword>
<sequence length="422" mass="46404">MAISKGLKFWGMVGGVMTALKLKERWDDYREVPTDEEGLGHGPVALRTPTSMERPPILDCCWTLRFHLRSLSVRGRTAACGLFWKAFGIVCLILAGWQAIRFAMWAVTPKPTGLEGMPEYSTSLGCSDVPHLYNGSEVSWVVPVSVNKQDHSINLRGGAVGTLMIAQGASDATEIKYEMTLRTDDSSLLNDVILHYPTAEEMEDDAESSRVLFTTPFITTSACMRYDLTLFVPPNLKKLHVQVHSVTHVKFDTDSNINLGTLFVTMYGIDKRSMLLPHQGVHADHLALELMSGWLVGDVAIVETTKLTTQRGDAVANVHTTTGAGRTDIFYVNHPGFPHRPISSTHRSSKNGDIYLTYQEAEFNGTVELTAKSFTAIGMQGAMGEPRWVGNKDGGDKMSRLSPDQGISRTPSVPPHQLGPEE</sequence>
<dbReference type="OrthoDB" id="2991206at2759"/>
<dbReference type="OMA" id="CGLFWKA"/>
<evidence type="ECO:0000256" key="2">
    <source>
        <dbReference type="SAM" id="Phobius"/>
    </source>
</evidence>
<keyword evidence="2" id="KW-0472">Membrane</keyword>
<organism evidence="3 4">
    <name type="scientific">Grifola frondosa</name>
    <name type="common">Maitake</name>
    <name type="synonym">Polyporus frondosus</name>
    <dbReference type="NCBI Taxonomy" id="5627"/>
    <lineage>
        <taxon>Eukaryota</taxon>
        <taxon>Fungi</taxon>
        <taxon>Dikarya</taxon>
        <taxon>Basidiomycota</taxon>
        <taxon>Agaricomycotina</taxon>
        <taxon>Agaricomycetes</taxon>
        <taxon>Polyporales</taxon>
        <taxon>Grifolaceae</taxon>
        <taxon>Grifola</taxon>
    </lineage>
</organism>
<proteinExistence type="predicted"/>
<evidence type="ECO:0000313" key="4">
    <source>
        <dbReference type="Proteomes" id="UP000092993"/>
    </source>
</evidence>
<dbReference type="AlphaFoldDB" id="A0A1C7LST4"/>
<feature type="region of interest" description="Disordered" evidence="1">
    <location>
        <begin position="384"/>
        <end position="422"/>
    </location>
</feature>
<gene>
    <name evidence="3" type="ORF">A0H81_12872</name>
</gene>
<dbReference type="EMBL" id="LUGG01000025">
    <property type="protein sequence ID" value="OBZ67196.1"/>
    <property type="molecule type" value="Genomic_DNA"/>
</dbReference>
<protein>
    <submittedName>
        <fullName evidence="3">Uncharacterized protein</fullName>
    </submittedName>
</protein>